<sequence>MKTLREIQSEIEKLASVIGASRNDLPTYGRTRDFAYPHIEVDTTHYHYVVVERGQEISRQTTRDFEELLFWVFADATHNLAFAFELAHRVEDQDCRRIAFPKQIELLNLINPKMAARRGEEIAEILRNAPYNDEPVKALNRRRLNRAT</sequence>
<dbReference type="AlphaFoldDB" id="A0A2W5D0Z9"/>
<evidence type="ECO:0000313" key="2">
    <source>
        <dbReference type="EMBL" id="PZP22997.1"/>
    </source>
</evidence>
<dbReference type="EMBL" id="QFOH01000015">
    <property type="protein sequence ID" value="PZP22997.1"/>
    <property type="molecule type" value="Genomic_DNA"/>
</dbReference>
<dbReference type="Pfam" id="PF15599">
    <property type="entry name" value="Imm63"/>
    <property type="match status" value="1"/>
</dbReference>
<organism evidence="2 3">
    <name type="scientific">Pseudomonas kuykendallii</name>
    <dbReference type="NCBI Taxonomy" id="1007099"/>
    <lineage>
        <taxon>Bacteria</taxon>
        <taxon>Pseudomonadati</taxon>
        <taxon>Pseudomonadota</taxon>
        <taxon>Gammaproteobacteria</taxon>
        <taxon>Pseudomonadales</taxon>
        <taxon>Pseudomonadaceae</taxon>
        <taxon>Pseudomonas</taxon>
    </lineage>
</organism>
<evidence type="ECO:0000259" key="1">
    <source>
        <dbReference type="Pfam" id="PF15599"/>
    </source>
</evidence>
<dbReference type="RefSeq" id="WP_273232717.1">
    <property type="nucleotide sequence ID" value="NZ_QFOH01000015.1"/>
</dbReference>
<dbReference type="Proteomes" id="UP000249198">
    <property type="component" value="Unassembled WGS sequence"/>
</dbReference>
<evidence type="ECO:0000313" key="3">
    <source>
        <dbReference type="Proteomes" id="UP000249198"/>
    </source>
</evidence>
<comment type="caution">
    <text evidence="2">The sequence shown here is derived from an EMBL/GenBank/DDBJ whole genome shotgun (WGS) entry which is preliminary data.</text>
</comment>
<accession>A0A2W5D0Z9</accession>
<proteinExistence type="predicted"/>
<name>A0A2W5D0Z9_9PSED</name>
<gene>
    <name evidence="2" type="ORF">DI599_12920</name>
</gene>
<feature type="domain" description="Immunity protein 63" evidence="1">
    <location>
        <begin position="45"/>
        <end position="123"/>
    </location>
</feature>
<dbReference type="InterPro" id="IPR028952">
    <property type="entry name" value="Imm63"/>
</dbReference>
<protein>
    <recommendedName>
        <fullName evidence="1">Immunity protein 63 domain-containing protein</fullName>
    </recommendedName>
</protein>
<reference evidence="2 3" key="1">
    <citation type="submission" date="2017-08" db="EMBL/GenBank/DDBJ databases">
        <title>Infants hospitalized years apart are colonized by the same room-sourced microbial strains.</title>
        <authorList>
            <person name="Brooks B."/>
            <person name="Olm M.R."/>
            <person name="Firek B.A."/>
            <person name="Baker R."/>
            <person name="Thomas B.C."/>
            <person name="Morowitz M.J."/>
            <person name="Banfield J.F."/>
        </authorList>
    </citation>
    <scope>NUCLEOTIDE SEQUENCE [LARGE SCALE GENOMIC DNA]</scope>
    <source>
        <strain evidence="2">S2_009_000_R2_77</strain>
    </source>
</reference>